<keyword evidence="3" id="KW-1185">Reference proteome</keyword>
<organism evidence="2 3">
    <name type="scientific">Cryptosporangium japonicum</name>
    <dbReference type="NCBI Taxonomy" id="80872"/>
    <lineage>
        <taxon>Bacteria</taxon>
        <taxon>Bacillati</taxon>
        <taxon>Actinomycetota</taxon>
        <taxon>Actinomycetes</taxon>
        <taxon>Cryptosporangiales</taxon>
        <taxon>Cryptosporangiaceae</taxon>
        <taxon>Cryptosporangium</taxon>
    </lineage>
</organism>
<sequence length="233" mass="24961">MPPRGRNASLVKAKLTINRPPAGVGGRLAEVEFQFNPSQLQMSRSASWHTQPAVAYTKGATPEFAGVSPATLEVEVFLDASDRPTGSKVQQQVDRLLSCCEVEPQSIAAKKPAPPWVRFSWGSFTTVGFAANVQSVNATYTLFSSTGEPLRAACQLSLTEIPLPTKGQNPTSGARSATRVHRVVAGDSLASVAWREYGDPTLWRAVARANDIDDPMRLTIGSELLLPSAGEIT</sequence>
<dbReference type="Gene3D" id="3.10.350.10">
    <property type="entry name" value="LysM domain"/>
    <property type="match status" value="1"/>
</dbReference>
<dbReference type="InterPro" id="IPR036779">
    <property type="entry name" value="LysM_dom_sf"/>
</dbReference>
<evidence type="ECO:0000259" key="1">
    <source>
        <dbReference type="PROSITE" id="PS51782"/>
    </source>
</evidence>
<dbReference type="PROSITE" id="PS51782">
    <property type="entry name" value="LYSM"/>
    <property type="match status" value="1"/>
</dbReference>
<evidence type="ECO:0000313" key="3">
    <source>
        <dbReference type="Proteomes" id="UP001500967"/>
    </source>
</evidence>
<reference evidence="2 3" key="1">
    <citation type="journal article" date="2019" name="Int. J. Syst. Evol. Microbiol.">
        <title>The Global Catalogue of Microorganisms (GCM) 10K type strain sequencing project: providing services to taxonomists for standard genome sequencing and annotation.</title>
        <authorList>
            <consortium name="The Broad Institute Genomics Platform"/>
            <consortium name="The Broad Institute Genome Sequencing Center for Infectious Disease"/>
            <person name="Wu L."/>
            <person name="Ma J."/>
        </authorList>
    </citation>
    <scope>NUCLEOTIDE SEQUENCE [LARGE SCALE GENOMIC DNA]</scope>
    <source>
        <strain evidence="2 3">JCM 10425</strain>
    </source>
</reference>
<evidence type="ECO:0000313" key="2">
    <source>
        <dbReference type="EMBL" id="GAA0228407.1"/>
    </source>
</evidence>
<dbReference type="InterPro" id="IPR018392">
    <property type="entry name" value="LysM"/>
</dbReference>
<accession>A0ABN0TRS4</accession>
<dbReference type="Pfam" id="PF19266">
    <property type="entry name" value="CIS_tube"/>
    <property type="match status" value="1"/>
</dbReference>
<dbReference type="Proteomes" id="UP001500967">
    <property type="component" value="Unassembled WGS sequence"/>
</dbReference>
<dbReference type="EMBL" id="BAAAGX010000006">
    <property type="protein sequence ID" value="GAA0228407.1"/>
    <property type="molecule type" value="Genomic_DNA"/>
</dbReference>
<gene>
    <name evidence="2" type="ORF">GCM10009539_12270</name>
</gene>
<dbReference type="RefSeq" id="WP_344647740.1">
    <property type="nucleotide sequence ID" value="NZ_BAAAGX010000006.1"/>
</dbReference>
<dbReference type="CDD" id="cd00118">
    <property type="entry name" value="LysM"/>
    <property type="match status" value="1"/>
</dbReference>
<dbReference type="InterPro" id="IPR045361">
    <property type="entry name" value="CIS_tube_prot_N"/>
</dbReference>
<name>A0ABN0TRS4_9ACTN</name>
<proteinExistence type="predicted"/>
<protein>
    <submittedName>
        <fullName evidence="2">LysM peptidoglycan-binding domain-containing protein</fullName>
    </submittedName>
</protein>
<comment type="caution">
    <text evidence="2">The sequence shown here is derived from an EMBL/GenBank/DDBJ whole genome shotgun (WGS) entry which is preliminary data.</text>
</comment>
<feature type="domain" description="LysM" evidence="1">
    <location>
        <begin position="179"/>
        <end position="226"/>
    </location>
</feature>